<evidence type="ECO:0000313" key="20">
    <source>
        <dbReference type="EMBL" id="RVT43133.1"/>
    </source>
</evidence>
<evidence type="ECO:0000256" key="1">
    <source>
        <dbReference type="ARBA" id="ARBA00001936"/>
    </source>
</evidence>
<dbReference type="PROSITE" id="PS50975">
    <property type="entry name" value="ATP_GRASP"/>
    <property type="match status" value="2"/>
</dbReference>
<dbReference type="PROSITE" id="PS00867">
    <property type="entry name" value="CPSASE_2"/>
    <property type="match status" value="2"/>
</dbReference>
<evidence type="ECO:0000256" key="2">
    <source>
        <dbReference type="ARBA" id="ARBA00004812"/>
    </source>
</evidence>
<keyword evidence="11 17" id="KW-0067">ATP-binding</keyword>
<dbReference type="GO" id="GO:0005524">
    <property type="term" value="F:ATP binding"/>
    <property type="evidence" value="ECO:0007669"/>
    <property type="project" value="UniProtKB-UniRule"/>
</dbReference>
<comment type="pathway">
    <text evidence="3 17">Amino-acid biosynthesis; L-arginine biosynthesis; carbamoyl phosphate from bicarbonate: step 1/1.</text>
</comment>
<keyword evidence="10 17" id="KW-0547">Nucleotide-binding</keyword>
<dbReference type="NCBIfam" id="NF003671">
    <property type="entry name" value="PRK05294.1"/>
    <property type="match status" value="1"/>
</dbReference>
<evidence type="ECO:0000256" key="9">
    <source>
        <dbReference type="ARBA" id="ARBA00022737"/>
    </source>
</evidence>
<dbReference type="EC" id="6.3.5.5" evidence="17"/>
<feature type="binding site" evidence="17">
    <location>
        <position position="129"/>
    </location>
    <ligand>
        <name>ATP</name>
        <dbReference type="ChEBI" id="CHEBI:30616"/>
        <label>1</label>
    </ligand>
</feature>
<dbReference type="FunFam" id="3.40.50.20:FF:000003">
    <property type="entry name" value="Carbamoyl-phosphate synthase large chain"/>
    <property type="match status" value="1"/>
</dbReference>
<feature type="binding site" evidence="17">
    <location>
        <position position="865"/>
    </location>
    <ligand>
        <name>Mn(2+)</name>
        <dbReference type="ChEBI" id="CHEBI:29035"/>
        <label>3</label>
    </ligand>
</feature>
<dbReference type="PANTHER" id="PTHR11405:SF53">
    <property type="entry name" value="CARBAMOYL-PHOSPHATE SYNTHASE [AMMONIA], MITOCHONDRIAL"/>
    <property type="match status" value="1"/>
</dbReference>
<dbReference type="GO" id="GO:0004087">
    <property type="term" value="F:carbamoyl-phosphate synthase (ammonia) activity"/>
    <property type="evidence" value="ECO:0007669"/>
    <property type="project" value="UniProtKB-EC"/>
</dbReference>
<dbReference type="SMART" id="SM01096">
    <property type="entry name" value="CPSase_L_D3"/>
    <property type="match status" value="1"/>
</dbReference>
<feature type="binding site" evidence="17">
    <location>
        <position position="877"/>
    </location>
    <ligand>
        <name>Mn(2+)</name>
        <dbReference type="ChEBI" id="CHEBI:29035"/>
        <label>3</label>
    </ligand>
</feature>
<feature type="binding site" evidence="17">
    <location>
        <position position="285"/>
    </location>
    <ligand>
        <name>Mn(2+)</name>
        <dbReference type="ChEBI" id="CHEBI:29035"/>
        <label>1</label>
    </ligand>
</feature>
<dbReference type="GO" id="GO:0046872">
    <property type="term" value="F:metal ion binding"/>
    <property type="evidence" value="ECO:0007669"/>
    <property type="project" value="UniProtKB-KW"/>
</dbReference>
<evidence type="ECO:0000256" key="8">
    <source>
        <dbReference type="ARBA" id="ARBA00022723"/>
    </source>
</evidence>
<evidence type="ECO:0000256" key="11">
    <source>
        <dbReference type="ARBA" id="ARBA00022840"/>
    </source>
</evidence>
<feature type="region of interest" description="Allosteric domain" evidence="17">
    <location>
        <begin position="973"/>
        <end position="1112"/>
    </location>
</feature>
<dbReference type="SUPFAM" id="SSF56059">
    <property type="entry name" value="Glutathione synthetase ATP-binding domain-like"/>
    <property type="match status" value="2"/>
</dbReference>
<evidence type="ECO:0000259" key="18">
    <source>
        <dbReference type="PROSITE" id="PS50975"/>
    </source>
</evidence>
<evidence type="ECO:0000256" key="10">
    <source>
        <dbReference type="ARBA" id="ARBA00022741"/>
    </source>
</evidence>
<dbReference type="InterPro" id="IPR058047">
    <property type="entry name" value="CPSase_preATP-grasp"/>
</dbReference>
<feature type="binding site" evidence="17">
    <location>
        <position position="210"/>
    </location>
    <ligand>
        <name>ATP</name>
        <dbReference type="ChEBI" id="CHEBI:30616"/>
        <label>1</label>
    </ligand>
</feature>
<feature type="binding site" evidence="17">
    <location>
        <position position="208"/>
    </location>
    <ligand>
        <name>ATP</name>
        <dbReference type="ChEBI" id="CHEBI:30616"/>
        <label>1</label>
    </ligand>
</feature>
<keyword evidence="12" id="KW-0460">Magnesium</keyword>
<feature type="binding site" evidence="17">
    <location>
        <position position="877"/>
    </location>
    <ligand>
        <name>Mg(2+)</name>
        <dbReference type="ChEBI" id="CHEBI:18420"/>
        <label>3</label>
    </ligand>
</feature>
<keyword evidence="5 17" id="KW-0055">Arginine biosynthesis</keyword>
<feature type="binding site" evidence="17">
    <location>
        <position position="879"/>
    </location>
    <ligand>
        <name>Mn(2+)</name>
        <dbReference type="ChEBI" id="CHEBI:29035"/>
        <label>4</label>
    </ligand>
</feature>
<feature type="binding site" evidence="17">
    <location>
        <position position="877"/>
    </location>
    <ligand>
        <name>Mn(2+)</name>
        <dbReference type="ChEBI" id="CHEBI:29035"/>
        <label>4</label>
    </ligand>
</feature>
<feature type="binding site" evidence="17">
    <location>
        <position position="790"/>
    </location>
    <ligand>
        <name>ATP</name>
        <dbReference type="ChEBI" id="CHEBI:30616"/>
        <label>2</label>
    </ligand>
</feature>
<keyword evidence="6 17" id="KW-0436">Ligase</keyword>
<dbReference type="OrthoDB" id="9804197at2"/>
<dbReference type="InterPro" id="IPR036914">
    <property type="entry name" value="MGS-like_dom_sf"/>
</dbReference>
<feature type="binding site" evidence="17">
    <location>
        <position position="299"/>
    </location>
    <ligand>
        <name>Mg(2+)</name>
        <dbReference type="ChEBI" id="CHEBI:18420"/>
        <label>2</label>
    </ligand>
</feature>
<feature type="binding site" evidence="17">
    <location>
        <position position="825"/>
    </location>
    <ligand>
        <name>ATP</name>
        <dbReference type="ChEBI" id="CHEBI:30616"/>
        <label>2</label>
    </ligand>
</feature>
<organism evidence="20 21">
    <name type="scientific">Sphingobium algorifonticola</name>
    <dbReference type="NCBI Taxonomy" id="2008318"/>
    <lineage>
        <taxon>Bacteria</taxon>
        <taxon>Pseudomonadati</taxon>
        <taxon>Pseudomonadota</taxon>
        <taxon>Alphaproteobacteria</taxon>
        <taxon>Sphingomonadales</taxon>
        <taxon>Sphingomonadaceae</taxon>
        <taxon>Sphingobium</taxon>
    </lineage>
</organism>
<evidence type="ECO:0000313" key="21">
    <source>
        <dbReference type="Proteomes" id="UP000282977"/>
    </source>
</evidence>
<dbReference type="PROSITE" id="PS51257">
    <property type="entry name" value="PROKAR_LIPOPROTEIN"/>
    <property type="match status" value="1"/>
</dbReference>
<feature type="binding site" evidence="17">
    <location>
        <position position="824"/>
    </location>
    <ligand>
        <name>ATP</name>
        <dbReference type="ChEBI" id="CHEBI:30616"/>
        <label>2</label>
    </ligand>
</feature>
<dbReference type="GO" id="GO:0004088">
    <property type="term" value="F:carbamoyl-phosphate synthase (glutamine-hydrolyzing) activity"/>
    <property type="evidence" value="ECO:0007669"/>
    <property type="project" value="UniProtKB-UniRule"/>
</dbReference>
<dbReference type="Gene3D" id="1.10.1030.10">
    <property type="entry name" value="Carbamoyl-phosphate synthetase, large subunit oligomerisation domain"/>
    <property type="match status" value="1"/>
</dbReference>
<dbReference type="GO" id="GO:0006541">
    <property type="term" value="P:glutamine metabolic process"/>
    <property type="evidence" value="ECO:0007669"/>
    <property type="project" value="TreeGrafter"/>
</dbReference>
<comment type="catalytic activity">
    <reaction evidence="16 17">
        <text>hydrogencarbonate + L-glutamine + 2 ATP + H2O = carbamoyl phosphate + L-glutamate + 2 ADP + phosphate + 2 H(+)</text>
        <dbReference type="Rhea" id="RHEA:18633"/>
        <dbReference type="ChEBI" id="CHEBI:15377"/>
        <dbReference type="ChEBI" id="CHEBI:15378"/>
        <dbReference type="ChEBI" id="CHEBI:17544"/>
        <dbReference type="ChEBI" id="CHEBI:29985"/>
        <dbReference type="ChEBI" id="CHEBI:30616"/>
        <dbReference type="ChEBI" id="CHEBI:43474"/>
        <dbReference type="ChEBI" id="CHEBI:58228"/>
        <dbReference type="ChEBI" id="CHEBI:58359"/>
        <dbReference type="ChEBI" id="CHEBI:456216"/>
        <dbReference type="EC" id="6.3.5.5"/>
    </reaction>
</comment>
<dbReference type="SUPFAM" id="SSF48108">
    <property type="entry name" value="Carbamoyl phosphate synthetase, large subunit connection domain"/>
    <property type="match status" value="1"/>
</dbReference>
<keyword evidence="8" id="KW-0479">Metal-binding</keyword>
<evidence type="ECO:0000256" key="15">
    <source>
        <dbReference type="ARBA" id="ARBA00047359"/>
    </source>
</evidence>
<accession>A0A437JBI0</accession>
<keyword evidence="7 17" id="KW-0028">Amino-acid biosynthesis</keyword>
<dbReference type="InterPro" id="IPR006275">
    <property type="entry name" value="CPSase_lsu"/>
</dbReference>
<dbReference type="HAMAP" id="MF_01210_A">
    <property type="entry name" value="CPSase_L_chain_A"/>
    <property type="match status" value="1"/>
</dbReference>
<dbReference type="NCBIfam" id="TIGR01369">
    <property type="entry name" value="CPSaseII_lrg"/>
    <property type="match status" value="1"/>
</dbReference>
<comment type="caution">
    <text evidence="20">The sequence shown here is derived from an EMBL/GenBank/DDBJ whole genome shotgun (WGS) entry which is preliminary data.</text>
</comment>
<evidence type="ECO:0000259" key="19">
    <source>
        <dbReference type="PROSITE" id="PS51855"/>
    </source>
</evidence>
<dbReference type="SUPFAM" id="SSF52335">
    <property type="entry name" value="Methylglyoxal synthase-like"/>
    <property type="match status" value="1"/>
</dbReference>
<comment type="catalytic activity">
    <reaction evidence="15 17">
        <text>hydrogencarbonate + NH4(+) + 2 ATP = carbamoyl phosphate + 2 ADP + phosphate + 2 H(+)</text>
        <dbReference type="Rhea" id="RHEA:18029"/>
        <dbReference type="ChEBI" id="CHEBI:15378"/>
        <dbReference type="ChEBI" id="CHEBI:17544"/>
        <dbReference type="ChEBI" id="CHEBI:28938"/>
        <dbReference type="ChEBI" id="CHEBI:30616"/>
        <dbReference type="ChEBI" id="CHEBI:43474"/>
        <dbReference type="ChEBI" id="CHEBI:58228"/>
        <dbReference type="ChEBI" id="CHEBI:456216"/>
        <dbReference type="EC" id="6.3.4.16"/>
    </reaction>
</comment>
<dbReference type="SMART" id="SM00851">
    <property type="entry name" value="MGS"/>
    <property type="match status" value="1"/>
</dbReference>
<dbReference type="Pfam" id="PF02142">
    <property type="entry name" value="MGS"/>
    <property type="match status" value="1"/>
</dbReference>
<dbReference type="GO" id="GO:0005737">
    <property type="term" value="C:cytoplasm"/>
    <property type="evidence" value="ECO:0007669"/>
    <property type="project" value="TreeGrafter"/>
</dbReference>
<dbReference type="InterPro" id="IPR011761">
    <property type="entry name" value="ATP-grasp"/>
</dbReference>
<feature type="binding site" evidence="17">
    <location>
        <position position="215"/>
    </location>
    <ligand>
        <name>ATP</name>
        <dbReference type="ChEBI" id="CHEBI:30616"/>
        <label>1</label>
    </ligand>
</feature>
<dbReference type="Gene3D" id="3.40.50.1380">
    <property type="entry name" value="Methylglyoxal synthase-like domain"/>
    <property type="match status" value="1"/>
</dbReference>
<keyword evidence="21" id="KW-1185">Reference proteome</keyword>
<dbReference type="AlphaFoldDB" id="A0A437JBI0"/>
<evidence type="ECO:0000256" key="12">
    <source>
        <dbReference type="ARBA" id="ARBA00022842"/>
    </source>
</evidence>
<dbReference type="PANTHER" id="PTHR11405">
    <property type="entry name" value="CARBAMOYLTRANSFERASE FAMILY MEMBER"/>
    <property type="match status" value="1"/>
</dbReference>
<feature type="binding site" evidence="17">
    <location>
        <position position="285"/>
    </location>
    <ligand>
        <name>Mg(2+)</name>
        <dbReference type="ChEBI" id="CHEBI:18420"/>
        <label>1</label>
    </ligand>
</feature>
<feature type="binding site" evidence="17">
    <location>
        <position position="865"/>
    </location>
    <ligand>
        <name>Mg(2+)</name>
        <dbReference type="ChEBI" id="CHEBI:18420"/>
        <label>3</label>
    </ligand>
</feature>
<feature type="domain" description="ATP-grasp" evidence="18">
    <location>
        <begin position="133"/>
        <end position="328"/>
    </location>
</feature>
<feature type="binding site" evidence="17">
    <location>
        <position position="822"/>
    </location>
    <ligand>
        <name>ATP</name>
        <dbReference type="ChEBI" id="CHEBI:30616"/>
        <label>2</label>
    </ligand>
</feature>
<feature type="binding site" evidence="17">
    <location>
        <position position="823"/>
    </location>
    <ligand>
        <name>ATP</name>
        <dbReference type="ChEBI" id="CHEBI:30616"/>
        <label>2</label>
    </ligand>
</feature>
<dbReference type="PROSITE" id="PS00866">
    <property type="entry name" value="CPSASE_1"/>
    <property type="match status" value="1"/>
</dbReference>
<feature type="binding site" evidence="17">
    <location>
        <position position="797"/>
    </location>
    <ligand>
        <name>ATP</name>
        <dbReference type="ChEBI" id="CHEBI:30616"/>
        <label>2</label>
    </ligand>
</feature>
<feature type="domain" description="ATP-grasp" evidence="18">
    <location>
        <begin position="715"/>
        <end position="906"/>
    </location>
</feature>
<keyword evidence="13 17" id="KW-0665">Pyrimidine biosynthesis</keyword>
<evidence type="ECO:0000256" key="6">
    <source>
        <dbReference type="ARBA" id="ARBA00022598"/>
    </source>
</evidence>
<feature type="binding site" evidence="17">
    <location>
        <position position="299"/>
    </location>
    <ligand>
        <name>Mg(2+)</name>
        <dbReference type="ChEBI" id="CHEBI:18420"/>
        <label>1</label>
    </ligand>
</feature>
<feature type="binding site" evidence="17">
    <location>
        <position position="241"/>
    </location>
    <ligand>
        <name>ATP</name>
        <dbReference type="ChEBI" id="CHEBI:30616"/>
        <label>1</label>
    </ligand>
</feature>
<dbReference type="Gene3D" id="3.40.50.20">
    <property type="match status" value="2"/>
</dbReference>
<dbReference type="FunFam" id="3.30.470.20:FF:000013">
    <property type="entry name" value="Carbamoyl-phosphate synthase large chain"/>
    <property type="match status" value="1"/>
</dbReference>
<dbReference type="EC" id="6.3.4.16" evidence="17"/>
<dbReference type="CDD" id="cd01424">
    <property type="entry name" value="MGS_CPS_II"/>
    <property type="match status" value="1"/>
</dbReference>
<comment type="similarity">
    <text evidence="4 17">Belongs to the CarB family.</text>
</comment>
<comment type="cofactor">
    <cofactor evidence="17">
        <name>Mg(2+)</name>
        <dbReference type="ChEBI" id="CHEBI:18420"/>
    </cofactor>
    <cofactor evidence="17">
        <name>Mn(2+)</name>
        <dbReference type="ChEBI" id="CHEBI:29035"/>
    </cofactor>
    <text evidence="17">Binds 4 Mg(2+) or Mn(2+) ions per subunit.</text>
</comment>
<feature type="binding site" evidence="17">
    <location>
        <position position="243"/>
    </location>
    <ligand>
        <name>ATP</name>
        <dbReference type="ChEBI" id="CHEBI:30616"/>
        <label>1</label>
    </ligand>
</feature>
<feature type="binding site" evidence="17">
    <location>
        <position position="301"/>
    </location>
    <ligand>
        <name>Mg(2+)</name>
        <dbReference type="ChEBI" id="CHEBI:18420"/>
        <label>2</label>
    </ligand>
</feature>
<dbReference type="InterPro" id="IPR036897">
    <property type="entry name" value="CarbamoylP_synth_lsu_oligo_sf"/>
</dbReference>
<feature type="binding site" evidence="17">
    <location>
        <position position="176"/>
    </location>
    <ligand>
        <name>ATP</name>
        <dbReference type="ChEBI" id="CHEBI:30616"/>
        <label>1</label>
    </ligand>
</feature>
<dbReference type="FunFam" id="3.30.470.20:FF:000007">
    <property type="entry name" value="Carbamoyl-phosphate synthase large chain"/>
    <property type="match status" value="1"/>
</dbReference>
<dbReference type="Pfam" id="PF02786">
    <property type="entry name" value="CPSase_L_D2"/>
    <property type="match status" value="2"/>
</dbReference>
<dbReference type="FunFam" id="3.30.1490.20:FF:000001">
    <property type="entry name" value="Carbamoyl-phosphate synthase large chain"/>
    <property type="match status" value="1"/>
</dbReference>
<feature type="region of interest" description="Carboxyphosphate synthetic domain" evidence="17">
    <location>
        <begin position="1"/>
        <end position="402"/>
    </location>
</feature>
<dbReference type="GO" id="GO:0044205">
    <property type="term" value="P:'de novo' UMP biosynthetic process"/>
    <property type="evidence" value="ECO:0007669"/>
    <property type="project" value="UniProtKB-UniRule"/>
</dbReference>
<feature type="binding site" evidence="17">
    <location>
        <position position="751"/>
    </location>
    <ligand>
        <name>ATP</name>
        <dbReference type="ChEBI" id="CHEBI:30616"/>
        <label>2</label>
    </ligand>
</feature>
<keyword evidence="9 17" id="KW-0677">Repeat</keyword>
<feature type="binding site" evidence="17">
    <location>
        <position position="285"/>
    </location>
    <ligand>
        <name>ATP</name>
        <dbReference type="ChEBI" id="CHEBI:30616"/>
        <label>1</label>
    </ligand>
</feature>
<dbReference type="InterPro" id="IPR011607">
    <property type="entry name" value="MGS-like_dom"/>
</dbReference>
<evidence type="ECO:0000256" key="16">
    <source>
        <dbReference type="ARBA" id="ARBA00048816"/>
    </source>
</evidence>
<protein>
    <recommendedName>
        <fullName evidence="17">Carbamoyl phosphate synthase large chain</fullName>
        <ecNumber evidence="17">6.3.4.16</ecNumber>
        <ecNumber evidence="17">6.3.5.5</ecNumber>
    </recommendedName>
    <alternativeName>
        <fullName evidence="17">Carbamoyl phosphate synthetase ammonia chain</fullName>
    </alternativeName>
</protein>
<feature type="binding site" evidence="17">
    <location>
        <position position="242"/>
    </location>
    <ligand>
        <name>ATP</name>
        <dbReference type="ChEBI" id="CHEBI:30616"/>
        <label>1</label>
    </ligand>
</feature>
<dbReference type="GO" id="GO:0006526">
    <property type="term" value="P:L-arginine biosynthetic process"/>
    <property type="evidence" value="ECO:0007669"/>
    <property type="project" value="UniProtKB-UniRule"/>
</dbReference>
<dbReference type="InterPro" id="IPR016185">
    <property type="entry name" value="PreATP-grasp_dom_sf"/>
</dbReference>
<dbReference type="FunFam" id="3.40.50.20:FF:000001">
    <property type="entry name" value="Carbamoyl-phosphate synthase large chain"/>
    <property type="match status" value="1"/>
</dbReference>
<dbReference type="Proteomes" id="UP000282977">
    <property type="component" value="Unassembled WGS sequence"/>
</dbReference>
<name>A0A437JBI0_9SPHN</name>
<dbReference type="SUPFAM" id="SSF52440">
    <property type="entry name" value="PreATP-grasp domain"/>
    <property type="match status" value="2"/>
</dbReference>
<comment type="domain">
    <text evidence="17">The large subunit is composed of 2 ATP-grasp domains that are involved in binding the 2 ATP molecules needed for carbamoyl phosphate synthesis. The N-terminal ATP-grasp domain (referred to as the carboxyphosphate synthetic component) catalyzes the ATP-dependent phosphorylation of hydrogencarbonate to carboxyphosphate and the subsequent nucleophilic attack by ammonia to form a carbamate intermediate. The C-terminal ATP-grasp domain (referred to as the carbamoyl phosphate synthetic component) then catalyzes the phosphorylation of carbamate with the second ATP to form the end product carbamoyl phosphate. The reactive and unstable enzyme intermediates are sequentially channeled from one active site to the next through the interior of the protein over a distance of at least 96 A.</text>
</comment>
<feature type="binding site" evidence="17">
    <location>
        <position position="169"/>
    </location>
    <ligand>
        <name>ATP</name>
        <dbReference type="ChEBI" id="CHEBI:30616"/>
        <label>1</label>
    </ligand>
</feature>
<feature type="binding site" evidence="17">
    <location>
        <position position="175"/>
    </location>
    <ligand>
        <name>ATP</name>
        <dbReference type="ChEBI" id="CHEBI:30616"/>
        <label>1</label>
    </ligand>
</feature>
<feature type="binding site" evidence="17">
    <location>
        <position position="865"/>
    </location>
    <ligand>
        <name>ATP</name>
        <dbReference type="ChEBI" id="CHEBI:30616"/>
        <label>2</label>
    </ligand>
</feature>
<feature type="binding site" evidence="17">
    <location>
        <position position="301"/>
    </location>
    <ligand>
        <name>Mn(2+)</name>
        <dbReference type="ChEBI" id="CHEBI:29035"/>
        <label>2</label>
    </ligand>
</feature>
<evidence type="ECO:0000256" key="4">
    <source>
        <dbReference type="ARBA" id="ARBA00009799"/>
    </source>
</evidence>
<dbReference type="Pfam" id="PF25596">
    <property type="entry name" value="CPSase_L_D1"/>
    <property type="match status" value="2"/>
</dbReference>
<feature type="binding site" evidence="17">
    <location>
        <position position="792"/>
    </location>
    <ligand>
        <name>ATP</name>
        <dbReference type="ChEBI" id="CHEBI:30616"/>
        <label>2</label>
    </ligand>
</feature>
<dbReference type="InterPro" id="IPR005483">
    <property type="entry name" value="CPSase_dom"/>
</dbReference>
<evidence type="ECO:0000256" key="17">
    <source>
        <dbReference type="HAMAP-Rule" id="MF_01210"/>
    </source>
</evidence>
<dbReference type="PROSITE" id="PS51855">
    <property type="entry name" value="MGS"/>
    <property type="match status" value="1"/>
</dbReference>
<dbReference type="Pfam" id="PF02787">
    <property type="entry name" value="CPSase_L_D3"/>
    <property type="match status" value="1"/>
</dbReference>
<evidence type="ECO:0000256" key="14">
    <source>
        <dbReference type="ARBA" id="ARBA00023211"/>
    </source>
</evidence>
<feature type="binding site" evidence="17">
    <location>
        <position position="299"/>
    </location>
    <ligand>
        <name>Mn(2+)</name>
        <dbReference type="ChEBI" id="CHEBI:29035"/>
        <label>2</label>
    </ligand>
</feature>
<keyword evidence="14" id="KW-0464">Manganese</keyword>
<dbReference type="Gene3D" id="3.30.470.20">
    <property type="entry name" value="ATP-grasp fold, B domain"/>
    <property type="match status" value="2"/>
</dbReference>
<feature type="binding site" evidence="17">
    <location>
        <position position="299"/>
    </location>
    <ligand>
        <name>ATP</name>
        <dbReference type="ChEBI" id="CHEBI:30616"/>
        <label>1</label>
    </ligand>
</feature>
<comment type="subunit">
    <text evidence="17">Composed of two chains; the small (or glutamine) chain promotes the hydrolysis of glutamine to ammonia, which is used by the large (or ammonia) chain to synthesize carbamoyl phosphate. Tetramer of heterodimers (alpha,beta)4.</text>
</comment>
<comment type="pathway">
    <text evidence="2 17">Pyrimidine metabolism; UMP biosynthesis via de novo pathway; (S)-dihydroorotate from bicarbonate: step 1/3.</text>
</comment>
<dbReference type="InterPro" id="IPR005479">
    <property type="entry name" value="CPAse_ATP-bd"/>
</dbReference>
<gene>
    <name evidence="17" type="primary">carB</name>
    <name evidence="20" type="ORF">ENE74_00370</name>
</gene>
<dbReference type="HAMAP" id="MF_01210_B">
    <property type="entry name" value="CPSase_L_chain_B"/>
    <property type="match status" value="1"/>
</dbReference>
<dbReference type="UniPathway" id="UPA00070">
    <property type="reaction ID" value="UER00115"/>
</dbReference>
<evidence type="ECO:0000256" key="7">
    <source>
        <dbReference type="ARBA" id="ARBA00022605"/>
    </source>
</evidence>
<dbReference type="EMBL" id="RZUL01000001">
    <property type="protein sequence ID" value="RVT43133.1"/>
    <property type="molecule type" value="Genomic_DNA"/>
</dbReference>
<reference evidence="20 21" key="1">
    <citation type="submission" date="2019-01" db="EMBL/GenBank/DDBJ databases">
        <authorList>
            <person name="Chen W.-M."/>
        </authorList>
    </citation>
    <scope>NUCLEOTIDE SEQUENCE [LARGE SCALE GENOMIC DNA]</scope>
    <source>
        <strain evidence="20 21">TLA-22</strain>
    </source>
</reference>
<dbReference type="UniPathway" id="UPA00068">
    <property type="reaction ID" value="UER00171"/>
</dbReference>
<dbReference type="InterPro" id="IPR005480">
    <property type="entry name" value="CPSase_lsu_oligo"/>
</dbReference>
<evidence type="ECO:0000256" key="13">
    <source>
        <dbReference type="ARBA" id="ARBA00022975"/>
    </source>
</evidence>
<dbReference type="PRINTS" id="PR00098">
    <property type="entry name" value="CPSASE"/>
</dbReference>
<evidence type="ECO:0000256" key="5">
    <source>
        <dbReference type="ARBA" id="ARBA00022571"/>
    </source>
</evidence>
<comment type="function">
    <text evidence="17">Large subunit of the glutamine-dependent carbamoyl phosphate synthetase (CPSase). CPSase catalyzes the formation of carbamoyl phosphate from the ammonia moiety of glutamine, carbonate, and phosphate donated by ATP, constituting the first step of 2 biosynthetic pathways, one leading to arginine and/or urea and the other to pyrimidine nucleotides. The large subunit (synthetase) binds the substrates ammonia (free or transferred from glutamine from the small subunit), hydrogencarbonate and ATP and carries out an ATP-coupled ligase reaction, activating hydrogencarbonate by forming carboxy phosphate which reacts with ammonia to form carbamoyl phosphate.</text>
</comment>
<feature type="binding site" evidence="17">
    <location>
        <position position="299"/>
    </location>
    <ligand>
        <name>Mn(2+)</name>
        <dbReference type="ChEBI" id="CHEBI:29035"/>
        <label>1</label>
    </ligand>
</feature>
<dbReference type="RefSeq" id="WP_127688668.1">
    <property type="nucleotide sequence ID" value="NZ_RZUL01000001.1"/>
</dbReference>
<feature type="binding site" evidence="17">
    <location>
        <position position="877"/>
    </location>
    <ligand>
        <name>Mg(2+)</name>
        <dbReference type="ChEBI" id="CHEBI:18420"/>
        <label>4</label>
    </ligand>
</feature>
<feature type="binding site" evidence="17">
    <location>
        <position position="877"/>
    </location>
    <ligand>
        <name>ATP</name>
        <dbReference type="ChEBI" id="CHEBI:30616"/>
        <label>2</label>
    </ligand>
</feature>
<proteinExistence type="inferred from homology"/>
<feature type="domain" description="MGS-like" evidence="19">
    <location>
        <begin position="973"/>
        <end position="1112"/>
    </location>
</feature>
<comment type="caution">
    <text evidence="17">Lacks conserved residue(s) required for the propagation of feature annotation.</text>
</comment>
<comment type="cofactor">
    <cofactor evidence="1">
        <name>Mn(2+)</name>
        <dbReference type="ChEBI" id="CHEBI:29035"/>
    </cofactor>
</comment>
<sequence>MPKRTDIQSILIIGAGPIIIGQACEFDYSGTQACKALKEEGYRIILVNSNPATIMTDPEMADATYVEPITPEIVAKIIEKERPDAILPTMGGQTALNTALALFNDGTLAKYGVQMIGADAEAIDKAEDRIKFRNAMDKIGLESARSRIAHTLEEALDALEFTGLPSIIRPSFTMGGTGGGIAYNREEFVQIVTGGLDASPTTEVLIEESLLGWKEYEMEVVRDRNDNCIIICSIENVDPMGVHTGDSITVAPALTLTDKEYQIMRNASIAVLREIGVETGGSNVQFAVNPKDGRLIVIEMNPRVSRSSALASKATGFPIAKVAAKLAVGYTLDEITNDITGATPASFEPTIDYVVTKIPRFAFEKFKGAEPLLGTAMKSVGEVMAIGRSIHESMQKALRGLETGLSGFNQVDHLVGASKDDIIAALSQPTPDRLLVAAQALREGLTVAEIHAIAKYDPWFLERIKEIVEAEQEVLDDGLPQDADGMRRLKSMGFSDKRLAWLALQSANLRPGMQRAVARGSGLIREAVVAMTGGITEDEVRALRHRLGVRPVFKRIDTCAAEFEAKTPYMYSTYEAPSFGEPACESAPSDRKKIVILGGGPNRIGQGIEFDYCCCHACFALGDAGYETIMVNCNPETVSTDYDTSDRLYFEPLTAEDVLEILDVEKSTGTLVGVIVQFGGQTPLKLAQALEDAGIPILGTSPDAIDLAEDRERFAALIDRLKLRQPANGIARSREEAIAVANRIGYPVLMRPSYVLGGRAMEIVDGQAQLEEYIATAVQVSGDSPVLIDQYLRDAIEVDVDALCDGTDVVVAGVLQHIEEAGVHSGDSACSLPPYSLSADIIAEIDRQADVLARALSVRGLMNIQFAVKDGDVYLIEVNPRASRTVPFVAKAIGTPIAKIAARVMAGETLRALPQIDRHAINHIAVKEAVFPFARFPGVDPVLSPEMKSTGEVMGIDADFAMAFAKAQIGAGTLLPRGGTVFISVKDSDKAVILPAARKIAEQGFAIVATGGTARFLEDSGIKVEIVNKVAQGRPHIVDRIRDGGIDLIFNTTEGWQSLKDSQSIRASALKQKIPSFTTAAASVAAVDAIEALRARPLEVRSLQSYYSASLT</sequence>
<dbReference type="InterPro" id="IPR033937">
    <property type="entry name" value="MGS_CPS_CarB"/>
</dbReference>
<feature type="binding site" evidence="17">
    <location>
        <position position="879"/>
    </location>
    <ligand>
        <name>Mg(2+)</name>
        <dbReference type="ChEBI" id="CHEBI:18420"/>
        <label>4</label>
    </ligand>
</feature>
<evidence type="ECO:0000256" key="3">
    <source>
        <dbReference type="ARBA" id="ARBA00005077"/>
    </source>
</evidence>